<dbReference type="Pfam" id="PF01702">
    <property type="entry name" value="TGT"/>
    <property type="match status" value="1"/>
</dbReference>
<dbReference type="OrthoDB" id="5647128at2"/>
<sequence length="277" mass="31025">MIQKAHNFIPVLSSDAGACLTGSNWREAESHSAVYYLDSLLLKPGFDLLKKIPDLAAYLGWSGTLILNASNLKANKEGIFTLISPYDGSKIRLSFSELLDLVLHLKPDMVLLPEQVMQNCPDIWDKWNDDIMPFLAAEDLAQQELHREHGIYYILGDASLNSSTIEQIAKSKDKPCYISGKISFDLIKLSASLGIEFIESDEPATLAMQGQVYSRNGVIHLIDPQTEMDFSLIDSECLCPTCTRQLTKAYLHHLFLHTPLLCQRFLIQHNVFLVNAG</sequence>
<evidence type="ECO:0000313" key="3">
    <source>
        <dbReference type="EMBL" id="KTD66430.1"/>
    </source>
</evidence>
<evidence type="ECO:0000313" key="4">
    <source>
        <dbReference type="Proteomes" id="UP000054600"/>
    </source>
</evidence>
<dbReference type="GO" id="GO:0005737">
    <property type="term" value="C:cytoplasm"/>
    <property type="evidence" value="ECO:0007669"/>
    <property type="project" value="TreeGrafter"/>
</dbReference>
<dbReference type="GO" id="GO:0016740">
    <property type="term" value="F:transferase activity"/>
    <property type="evidence" value="ECO:0007669"/>
    <property type="project" value="UniProtKB-KW"/>
</dbReference>
<dbReference type="eggNOG" id="COG0343">
    <property type="taxonomic scope" value="Bacteria"/>
</dbReference>
<gene>
    <name evidence="3" type="primary">tgt_1</name>
    <name evidence="3" type="ORF">Lsha_0112</name>
</gene>
<protein>
    <submittedName>
        <fullName evidence="3">Queuine tRNA-ribosyltransferase</fullName>
    </submittedName>
</protein>
<dbReference type="GO" id="GO:0002099">
    <property type="term" value="P:tRNA wobble guanine modification"/>
    <property type="evidence" value="ECO:0007669"/>
    <property type="project" value="TreeGrafter"/>
</dbReference>
<dbReference type="PANTHER" id="PTHR46499">
    <property type="entry name" value="QUEUINE TRNA-RIBOSYLTRANSFERASE"/>
    <property type="match status" value="1"/>
</dbReference>
<feature type="domain" description="tRNA-guanine(15) transglycosylase-like" evidence="2">
    <location>
        <begin position="171"/>
        <end position="273"/>
    </location>
</feature>
<name>A0A0W0ZCB3_9GAMM</name>
<organism evidence="3 4">
    <name type="scientific">Legionella shakespearei DSM 23087</name>
    <dbReference type="NCBI Taxonomy" id="1122169"/>
    <lineage>
        <taxon>Bacteria</taxon>
        <taxon>Pseudomonadati</taxon>
        <taxon>Pseudomonadota</taxon>
        <taxon>Gammaproteobacteria</taxon>
        <taxon>Legionellales</taxon>
        <taxon>Legionellaceae</taxon>
        <taxon>Legionella</taxon>
    </lineage>
</organism>
<dbReference type="RefSeq" id="WP_018576267.1">
    <property type="nucleotide sequence ID" value="NZ_KB892384.1"/>
</dbReference>
<dbReference type="AlphaFoldDB" id="A0A0W0ZCB3"/>
<accession>A0A0W0ZCB3</accession>
<keyword evidence="1" id="KW-0819">tRNA processing</keyword>
<dbReference type="InterPro" id="IPR036511">
    <property type="entry name" value="TGT-like_sf"/>
</dbReference>
<proteinExistence type="predicted"/>
<dbReference type="Proteomes" id="UP000054600">
    <property type="component" value="Unassembled WGS sequence"/>
</dbReference>
<dbReference type="Gene3D" id="3.20.20.105">
    <property type="entry name" value="Queuine tRNA-ribosyltransferase-like"/>
    <property type="match status" value="2"/>
</dbReference>
<dbReference type="PANTHER" id="PTHR46499:SF1">
    <property type="entry name" value="QUEUINE TRNA-RIBOSYLTRANSFERASE"/>
    <property type="match status" value="1"/>
</dbReference>
<dbReference type="EMBL" id="LNYW01000004">
    <property type="protein sequence ID" value="KTD66430.1"/>
    <property type="molecule type" value="Genomic_DNA"/>
</dbReference>
<reference evidence="3 4" key="1">
    <citation type="submission" date="2015-11" db="EMBL/GenBank/DDBJ databases">
        <title>Genomic analysis of 38 Legionella species identifies large and diverse effector repertoires.</title>
        <authorList>
            <person name="Burstein D."/>
            <person name="Amaro F."/>
            <person name="Zusman T."/>
            <person name="Lifshitz Z."/>
            <person name="Cohen O."/>
            <person name="Gilbert J.A."/>
            <person name="Pupko T."/>
            <person name="Shuman H.A."/>
            <person name="Segal G."/>
        </authorList>
    </citation>
    <scope>NUCLEOTIDE SEQUENCE [LARGE SCALE GENOMIC DNA]</scope>
    <source>
        <strain evidence="3 4">ATCC 49655</strain>
    </source>
</reference>
<dbReference type="SUPFAM" id="SSF51713">
    <property type="entry name" value="tRNA-guanine transglycosylase"/>
    <property type="match status" value="1"/>
</dbReference>
<dbReference type="InterPro" id="IPR002616">
    <property type="entry name" value="tRNA_ribo_trans-like"/>
</dbReference>
<keyword evidence="4" id="KW-1185">Reference proteome</keyword>
<dbReference type="STRING" id="1122169.Lsha_0112"/>
<keyword evidence="3" id="KW-0808">Transferase</keyword>
<evidence type="ECO:0000256" key="1">
    <source>
        <dbReference type="ARBA" id="ARBA00022694"/>
    </source>
</evidence>
<comment type="caution">
    <text evidence="3">The sequence shown here is derived from an EMBL/GenBank/DDBJ whole genome shotgun (WGS) entry which is preliminary data.</text>
</comment>
<dbReference type="PATRIC" id="fig|1122169.6.peg.122"/>
<dbReference type="InterPro" id="IPR050076">
    <property type="entry name" value="ArchSynthase1/Queuine_TRR"/>
</dbReference>
<evidence type="ECO:0000259" key="2">
    <source>
        <dbReference type="Pfam" id="PF01702"/>
    </source>
</evidence>